<feature type="compositionally biased region" description="Polar residues" evidence="1">
    <location>
        <begin position="104"/>
        <end position="116"/>
    </location>
</feature>
<evidence type="ECO:0000256" key="2">
    <source>
        <dbReference type="SAM" id="SignalP"/>
    </source>
</evidence>
<dbReference type="InterPro" id="IPR021241">
    <property type="entry name" value="CsiV"/>
</dbReference>
<evidence type="ECO:0000256" key="1">
    <source>
        <dbReference type="SAM" id="MobiDB-lite"/>
    </source>
</evidence>
<evidence type="ECO:0000313" key="4">
    <source>
        <dbReference type="Proteomes" id="UP000323708"/>
    </source>
</evidence>
<dbReference type="Pfam" id="PF10972">
    <property type="entry name" value="CsiV"/>
    <property type="match status" value="1"/>
</dbReference>
<sequence length="333" mass="36752">MPHTPRKFSVLLAPLLLAGSLSSAAQSERWYQVELLIFSNPTGANSEQWEAMPDLAYPEPARFLVNPGQIRDRVAEHRGPSELDSFGRLWLRAASEIGTGDSPAGNTGDTSDSGVTDQPAVSGAALAPTPFVTLPSAQGEFHGKTAYMERRGNYRILFHETWVQPVREEQDAIPLVIDRSGDSGDWPALQGSVKIHISRYLHVETNLWLNTQGRYLPGDWRMPAPPLGPASVIDETITEEELEEPYFISPESEAAIHATDGTGALAPEAEVDEAEAYPWRHAVLMQQKRRMRSNEVHYIDHPLMGVIVRFTPVDASQLQAMAQAEQERGALPD</sequence>
<organism evidence="3 4">
    <name type="scientific">Pseudohalioglobus sediminis</name>
    <dbReference type="NCBI Taxonomy" id="2606449"/>
    <lineage>
        <taxon>Bacteria</taxon>
        <taxon>Pseudomonadati</taxon>
        <taxon>Pseudomonadota</taxon>
        <taxon>Gammaproteobacteria</taxon>
        <taxon>Cellvibrionales</taxon>
        <taxon>Halieaceae</taxon>
        <taxon>Pseudohalioglobus</taxon>
    </lineage>
</organism>
<proteinExistence type="predicted"/>
<feature type="chain" id="PRO_5023022493" description="Peptidoglycan-binding protein CsiV" evidence="2">
    <location>
        <begin position="26"/>
        <end position="333"/>
    </location>
</feature>
<dbReference type="AlphaFoldDB" id="A0A5B0WQG7"/>
<gene>
    <name evidence="3" type="ORF">F0M18_19625</name>
</gene>
<keyword evidence="4" id="KW-1185">Reference proteome</keyword>
<comment type="caution">
    <text evidence="3">The sequence shown here is derived from an EMBL/GenBank/DDBJ whole genome shotgun (WGS) entry which is preliminary data.</text>
</comment>
<feature type="region of interest" description="Disordered" evidence="1">
    <location>
        <begin position="97"/>
        <end position="121"/>
    </location>
</feature>
<keyword evidence="2" id="KW-0732">Signal</keyword>
<feature type="signal peptide" evidence="2">
    <location>
        <begin position="1"/>
        <end position="25"/>
    </location>
</feature>
<dbReference type="RefSeq" id="WP_149613159.1">
    <property type="nucleotide sequence ID" value="NZ_VTUX01000011.1"/>
</dbReference>
<evidence type="ECO:0008006" key="5">
    <source>
        <dbReference type="Google" id="ProtNLM"/>
    </source>
</evidence>
<dbReference type="Proteomes" id="UP000323708">
    <property type="component" value="Unassembled WGS sequence"/>
</dbReference>
<evidence type="ECO:0000313" key="3">
    <source>
        <dbReference type="EMBL" id="KAA1188239.1"/>
    </source>
</evidence>
<protein>
    <recommendedName>
        <fullName evidence="5">Peptidoglycan-binding protein CsiV</fullName>
    </recommendedName>
</protein>
<reference evidence="3 4" key="1">
    <citation type="submission" date="2019-09" db="EMBL/GenBank/DDBJ databases">
        <authorList>
            <person name="Chen X.-Y."/>
        </authorList>
    </citation>
    <scope>NUCLEOTIDE SEQUENCE [LARGE SCALE GENOMIC DNA]</scope>
    <source>
        <strain evidence="3 4">NY5</strain>
    </source>
</reference>
<accession>A0A5B0WQG7</accession>
<dbReference type="EMBL" id="VTUX01000011">
    <property type="protein sequence ID" value="KAA1188239.1"/>
    <property type="molecule type" value="Genomic_DNA"/>
</dbReference>
<name>A0A5B0WQG7_9GAMM</name>